<dbReference type="PROSITE" id="PS51725">
    <property type="entry name" value="ABM"/>
    <property type="match status" value="1"/>
</dbReference>
<dbReference type="Proteomes" id="UP000092687">
    <property type="component" value="Chromosome"/>
</dbReference>
<name>A0A1C7DQN4_9BACL</name>
<dbReference type="PANTHER" id="PTHR33336">
    <property type="entry name" value="QUINOL MONOOXYGENASE YGIN-RELATED"/>
    <property type="match status" value="1"/>
</dbReference>
<evidence type="ECO:0000259" key="1">
    <source>
        <dbReference type="PROSITE" id="PS51725"/>
    </source>
</evidence>
<evidence type="ECO:0000313" key="3">
    <source>
        <dbReference type="Proteomes" id="UP000092687"/>
    </source>
</evidence>
<keyword evidence="2" id="KW-0560">Oxidoreductase</keyword>
<dbReference type="Gene3D" id="3.30.70.100">
    <property type="match status" value="1"/>
</dbReference>
<sequence length="98" mass="10994">MIIIHANLQVQPAQEQAFLEAAKTVIEGSRQEAGNISYDLKKSTDQEQHYTMVEVWKDAEAIQAHNTSEHFQAFVQKAPTFMAAPMDLNAYSAETVKI</sequence>
<dbReference type="InterPro" id="IPR007138">
    <property type="entry name" value="ABM_dom"/>
</dbReference>
<gene>
    <name evidence="2" type="ORF">BBI08_08725</name>
</gene>
<dbReference type="Pfam" id="PF03992">
    <property type="entry name" value="ABM"/>
    <property type="match status" value="1"/>
</dbReference>
<dbReference type="PANTHER" id="PTHR33336:SF3">
    <property type="entry name" value="ABM DOMAIN-CONTAINING PROTEIN"/>
    <property type="match status" value="1"/>
</dbReference>
<dbReference type="InterPro" id="IPR050744">
    <property type="entry name" value="AI-2_Isomerase_LsrG"/>
</dbReference>
<protein>
    <submittedName>
        <fullName evidence="2">Antibiotic biosynthesis monooxygenase</fullName>
    </submittedName>
</protein>
<proteinExistence type="predicted"/>
<dbReference type="SUPFAM" id="SSF54909">
    <property type="entry name" value="Dimeric alpha+beta barrel"/>
    <property type="match status" value="1"/>
</dbReference>
<dbReference type="InterPro" id="IPR011008">
    <property type="entry name" value="Dimeric_a/b-barrel"/>
</dbReference>
<evidence type="ECO:0000313" key="2">
    <source>
        <dbReference type="EMBL" id="ANU13930.1"/>
    </source>
</evidence>
<dbReference type="OrthoDB" id="287932at2"/>
<organism evidence="2 3">
    <name type="scientific">Planococcus halocryophilus</name>
    <dbReference type="NCBI Taxonomy" id="1215089"/>
    <lineage>
        <taxon>Bacteria</taxon>
        <taxon>Bacillati</taxon>
        <taxon>Bacillota</taxon>
        <taxon>Bacilli</taxon>
        <taxon>Bacillales</taxon>
        <taxon>Caryophanaceae</taxon>
        <taxon>Planococcus</taxon>
    </lineage>
</organism>
<feature type="domain" description="ABM" evidence="1">
    <location>
        <begin position="2"/>
        <end position="91"/>
    </location>
</feature>
<keyword evidence="2" id="KW-0503">Monooxygenase</keyword>
<dbReference type="STRING" id="1215089.BBI08_08725"/>
<accession>A0A1C7DQN4</accession>
<dbReference type="RefSeq" id="WP_008497002.1">
    <property type="nucleotide sequence ID" value="NZ_CP016537.2"/>
</dbReference>
<dbReference type="GO" id="GO:0004497">
    <property type="term" value="F:monooxygenase activity"/>
    <property type="evidence" value="ECO:0007669"/>
    <property type="project" value="UniProtKB-KW"/>
</dbReference>
<keyword evidence="3" id="KW-1185">Reference proteome</keyword>
<dbReference type="EMBL" id="CP016537">
    <property type="protein sequence ID" value="ANU13930.1"/>
    <property type="molecule type" value="Genomic_DNA"/>
</dbReference>
<dbReference type="KEGG" id="phc:BBI08_08725"/>
<reference evidence="2" key="1">
    <citation type="submission" date="2016-10" db="EMBL/GenBank/DDBJ databases">
        <authorList>
            <person name="de Groot N.N."/>
        </authorList>
    </citation>
    <scope>NUCLEOTIDE SEQUENCE</scope>
    <source>
        <strain evidence="2">DSM 24743</strain>
    </source>
</reference>
<dbReference type="AlphaFoldDB" id="A0A1C7DQN4"/>